<evidence type="ECO:0000313" key="5">
    <source>
        <dbReference type="Proteomes" id="UP001595907"/>
    </source>
</evidence>
<keyword evidence="1 2" id="KW-0732">Signal</keyword>
<dbReference type="RefSeq" id="WP_379707545.1">
    <property type="nucleotide sequence ID" value="NZ_JBHSCZ010000001.1"/>
</dbReference>
<evidence type="ECO:0000313" key="4">
    <source>
        <dbReference type="EMBL" id="MFC4262184.1"/>
    </source>
</evidence>
<dbReference type="Pfam" id="PF03372">
    <property type="entry name" value="Exo_endo_phos"/>
    <property type="match status" value="1"/>
</dbReference>
<comment type="caution">
    <text evidence="4">The sequence shown here is derived from an EMBL/GenBank/DDBJ whole genome shotgun (WGS) entry which is preliminary data.</text>
</comment>
<feature type="signal peptide" evidence="2">
    <location>
        <begin position="1"/>
        <end position="18"/>
    </location>
</feature>
<feature type="chain" id="PRO_5046870959" evidence="2">
    <location>
        <begin position="19"/>
        <end position="1489"/>
    </location>
</feature>
<dbReference type="InterPro" id="IPR007110">
    <property type="entry name" value="Ig-like_dom"/>
</dbReference>
<dbReference type="SUPFAM" id="SSF56219">
    <property type="entry name" value="DNase I-like"/>
    <property type="match status" value="1"/>
</dbReference>
<keyword evidence="5" id="KW-1185">Reference proteome</keyword>
<dbReference type="Pfam" id="PF13205">
    <property type="entry name" value="Big_5"/>
    <property type="match status" value="1"/>
</dbReference>
<sequence length="1489" mass="153595">MKYVYAIVMLFVSIMCNAQTDVSWDFGTTAANGSPSAGVPVTNLTISALAQGNNNGTTTLLTTASASTGYTGASGQFNAGAAARIGAINTAASGSAYFEFSLTPAAGSVVTLNNISFGTRSTGTGPQAYTIRTSNDNYVADVATGTIANNSAWSLKSNTTNISSGTGAVITFRIYGHNGAGSPGAGTANWRIDDLKINVTVAGGGADVTPPTITTLTPADNATNVSTGTNLSINFSEPIIKNTGNIIIKKISDNSTVQTIDVTSAAVTTTTNNASITINALQPGTAYYINIDATAFKDAADNLFAGINDNSTWNFTTGTTIYNYNFNTCTSALSDGFTAFSVTGPQVWACTTFGHDAANPSASAANGVQINGFASGSNVINEDWLISPAFNLVGTQFPLLSFWSRTAFNGTPLKLRVSTNYPGTGNPNNFTWVDLNGQFPVQASDIWTLSQNINLSAYKTANTYIAFVYNSTDDDGARWTLDDIKIDNSPIAPPATLTPSTGEINFGFVPNGNALVKTMNFVGNDITGGVTVTANGNFLISKTNGSFTNSISYTQAEANNISQTVYVQFTPTAVNQNFTGTITYSTPGVADTVIVTRGNSIDAASTLDVVNWNIEWFGSTTLGPTNDNQQEQNIKTILQNLNADVYALEEVVSEPRLANIVSQMPGYSYVLSNYGSYTNPNQPGAGPLSEAQKLGMIYKTSLFPGGVTTQALLSAGINSAADISNPAYNWYASGRFPFMVTGTTTLNGVTKTVRFVIVHAKANTSPTLTSYNRRKAGNDSLRTFLNNNFPNDNIIMLGDFNDDLDSTITAGITPKLSSYKQFIDDAGNYFSPTLALSLAGKKSTVSYNDVIDHVLLSNEMKCNYLTNSASILTDVTSLVTNYGTTTTDHYPVYTRYLFQPTSSATISYAGTPYCSNAGTANVTLTGTTGGTFSAPTGLVINPTTGAVNLSASTPGSYVVTYTIAAIDACNPAFSTTATIVINAAPNASFSYAGTPYCSNAGTANVTFTGTTGGTFSAPTGLVINPTTGAVNTTTSIAGAYVVTYTVAANGGCAVFTTTATIVINAAPSATISYAGTPYCSNAGTATVTRTGTAGGSYTAGTGLSINATTGDINIAASTPGTYTVTYTIAANGGCATFSTTATVTINAAPSATISYAGTPYCANAGTASVTRTGTAGGTYTAATGLSINASTGDINIAASTPGSYTVTYTIAANGGCATFSTTAPVVINTLSTAPTAATTSATQICGTSGTVTLTAVGGTLGTGASYKWYAASCGGTLVGTGAVLNNVVVTTTTTYFVRIEGVCNTTACASVTVNVAPTPVITVTATPSTGVTPSTPVTLTASVTPSNNNYFYQWVKNGTTILNATGNSIVVTASEAGNYVVNVTQQNSCGASSSNVFVNSAVADVAFVFPNPNRGIFNVAFNNGGTNLNGRTVTVYDNKGSRVFEKVYNNNVPFSNMKVDISQHAKGQYFIIVRDAQGKKIAESTVVVL</sequence>
<protein>
    <submittedName>
        <fullName evidence="4">Ig-like domain-containing protein</fullName>
    </submittedName>
</protein>
<dbReference type="InterPro" id="IPR005135">
    <property type="entry name" value="Endo/exonuclease/phosphatase"/>
</dbReference>
<dbReference type="InterPro" id="IPR026444">
    <property type="entry name" value="Secre_tail"/>
</dbReference>
<evidence type="ECO:0000256" key="2">
    <source>
        <dbReference type="SAM" id="SignalP"/>
    </source>
</evidence>
<dbReference type="NCBIfam" id="NF038128">
    <property type="entry name" value="choice_anch_J"/>
    <property type="match status" value="1"/>
</dbReference>
<evidence type="ECO:0000259" key="3">
    <source>
        <dbReference type="PROSITE" id="PS50835"/>
    </source>
</evidence>
<proteinExistence type="predicted"/>
<reference evidence="5" key="1">
    <citation type="journal article" date="2019" name="Int. J. Syst. Evol. Microbiol.">
        <title>The Global Catalogue of Microorganisms (GCM) 10K type strain sequencing project: providing services to taxonomists for standard genome sequencing and annotation.</title>
        <authorList>
            <consortium name="The Broad Institute Genomics Platform"/>
            <consortium name="The Broad Institute Genome Sequencing Center for Infectious Disease"/>
            <person name="Wu L."/>
            <person name="Ma J."/>
        </authorList>
    </citation>
    <scope>NUCLEOTIDE SEQUENCE [LARGE SCALE GENOMIC DNA]</scope>
    <source>
        <strain evidence="5">CECT 8289</strain>
    </source>
</reference>
<accession>A0ABV8QTD4</accession>
<dbReference type="InterPro" id="IPR036691">
    <property type="entry name" value="Endo/exonu/phosph_ase_sf"/>
</dbReference>
<name>A0ABV8QTD4_9BACT</name>
<dbReference type="Pfam" id="PF19081">
    <property type="entry name" value="Ig_7"/>
    <property type="match status" value="1"/>
</dbReference>
<dbReference type="Proteomes" id="UP001595907">
    <property type="component" value="Unassembled WGS sequence"/>
</dbReference>
<feature type="domain" description="Ig-like" evidence="3">
    <location>
        <begin position="1319"/>
        <end position="1397"/>
    </location>
</feature>
<evidence type="ECO:0000256" key="1">
    <source>
        <dbReference type="ARBA" id="ARBA00022729"/>
    </source>
</evidence>
<dbReference type="InterPro" id="IPR013783">
    <property type="entry name" value="Ig-like_fold"/>
</dbReference>
<dbReference type="Gene3D" id="2.60.40.10">
    <property type="entry name" value="Immunoglobulins"/>
    <property type="match status" value="1"/>
</dbReference>
<dbReference type="Pfam" id="PF18962">
    <property type="entry name" value="Por_Secre_tail"/>
    <property type="match status" value="1"/>
</dbReference>
<organism evidence="4 5">
    <name type="scientific">Ferruginibacter yonginensis</name>
    <dbReference type="NCBI Taxonomy" id="1310416"/>
    <lineage>
        <taxon>Bacteria</taxon>
        <taxon>Pseudomonadati</taxon>
        <taxon>Bacteroidota</taxon>
        <taxon>Chitinophagia</taxon>
        <taxon>Chitinophagales</taxon>
        <taxon>Chitinophagaceae</taxon>
        <taxon>Ferruginibacter</taxon>
    </lineage>
</organism>
<dbReference type="InterPro" id="IPR032812">
    <property type="entry name" value="SbsA_Ig"/>
</dbReference>
<gene>
    <name evidence="4" type="ORF">ACFOWM_04815</name>
</gene>
<dbReference type="InterPro" id="IPR044023">
    <property type="entry name" value="Ig_7"/>
</dbReference>
<dbReference type="NCBIfam" id="TIGR04183">
    <property type="entry name" value="Por_Secre_tail"/>
    <property type="match status" value="1"/>
</dbReference>
<dbReference type="PROSITE" id="PS50835">
    <property type="entry name" value="IG_LIKE"/>
    <property type="match status" value="1"/>
</dbReference>
<dbReference type="Gene3D" id="3.60.10.10">
    <property type="entry name" value="Endonuclease/exonuclease/phosphatase"/>
    <property type="match status" value="1"/>
</dbReference>
<dbReference type="EMBL" id="JBHSCZ010000001">
    <property type="protein sequence ID" value="MFC4262184.1"/>
    <property type="molecule type" value="Genomic_DNA"/>
</dbReference>